<keyword evidence="7" id="KW-0472">Membrane</keyword>
<dbReference type="InterPro" id="IPR009056">
    <property type="entry name" value="Cyt_c-like_dom"/>
</dbReference>
<evidence type="ECO:0000256" key="7">
    <source>
        <dbReference type="SAM" id="Phobius"/>
    </source>
</evidence>
<dbReference type="PROSITE" id="PS51007">
    <property type="entry name" value="CYTC"/>
    <property type="match status" value="1"/>
</dbReference>
<evidence type="ECO:0000259" key="8">
    <source>
        <dbReference type="PROSITE" id="PS51007"/>
    </source>
</evidence>
<evidence type="ECO:0000313" key="10">
    <source>
        <dbReference type="Proteomes" id="UP000192997"/>
    </source>
</evidence>
<reference evidence="10" key="1">
    <citation type="submission" date="2017-04" db="EMBL/GenBank/DDBJ databases">
        <authorList>
            <person name="Abreu V.A."/>
            <person name="Popin R.V."/>
            <person name="Rigonato J."/>
            <person name="Andreote A.P."/>
            <person name="Schaker P.C."/>
            <person name="Hoff-Risseti C."/>
            <person name="Alvarenga D.O."/>
            <person name="Varani A.M."/>
            <person name="Fiore M.F."/>
        </authorList>
    </citation>
    <scope>NUCLEOTIDE SEQUENCE [LARGE SCALE GENOMIC DNA]</scope>
    <source>
        <strain evidence="10">CENA303</strain>
    </source>
</reference>
<dbReference type="GO" id="GO:0009055">
    <property type="term" value="F:electron transfer activity"/>
    <property type="evidence" value="ECO:0007669"/>
    <property type="project" value="InterPro"/>
</dbReference>
<evidence type="ECO:0000256" key="4">
    <source>
        <dbReference type="ARBA" id="ARBA00022982"/>
    </source>
</evidence>
<dbReference type="EMBL" id="NBYN01000006">
    <property type="protein sequence ID" value="OSO97015.1"/>
    <property type="molecule type" value="Genomic_DNA"/>
</dbReference>
<dbReference type="InterPro" id="IPR036909">
    <property type="entry name" value="Cyt_c-like_dom_sf"/>
</dbReference>
<keyword evidence="1" id="KW-0813">Transport</keyword>
<evidence type="ECO:0000256" key="3">
    <source>
        <dbReference type="ARBA" id="ARBA00022723"/>
    </source>
</evidence>
<dbReference type="PANTHER" id="PTHR37823:SF1">
    <property type="entry name" value="CYTOCHROME C-553-LIKE"/>
    <property type="match status" value="1"/>
</dbReference>
<dbReference type="RefSeq" id="WP_009341570.1">
    <property type="nucleotide sequence ID" value="NZ_NBYN01000006.1"/>
</dbReference>
<protein>
    <submittedName>
        <fullName evidence="9">Cytochrome C</fullName>
    </submittedName>
</protein>
<sequence>MDKQLTKTEIAVHWTPLLALVIIIVIPITIFTVDIVVNISDPFVKNVLSLVGDPARGEAIFQTNCAGCHGWQGNGLVGPSLKEVSKRKSTYGLIHQVISGETPPMPKFQPGFQEMADLLSYLEAI</sequence>
<evidence type="ECO:0000256" key="2">
    <source>
        <dbReference type="ARBA" id="ARBA00022617"/>
    </source>
</evidence>
<dbReference type="GO" id="GO:0020037">
    <property type="term" value="F:heme binding"/>
    <property type="evidence" value="ECO:0007669"/>
    <property type="project" value="InterPro"/>
</dbReference>
<keyword evidence="7" id="KW-0812">Transmembrane</keyword>
<name>A0A1X4GIL4_9CYAN</name>
<keyword evidence="3 6" id="KW-0479">Metal-binding</keyword>
<evidence type="ECO:0000256" key="1">
    <source>
        <dbReference type="ARBA" id="ARBA00022448"/>
    </source>
</evidence>
<dbReference type="Pfam" id="PF13442">
    <property type="entry name" value="Cytochrome_CBB3"/>
    <property type="match status" value="1"/>
</dbReference>
<keyword evidence="4" id="KW-0249">Electron transport</keyword>
<dbReference type="InterPro" id="IPR051811">
    <property type="entry name" value="Cytochrome_c550/c551-like"/>
</dbReference>
<keyword evidence="2 6" id="KW-0349">Heme</keyword>
<evidence type="ECO:0000256" key="5">
    <source>
        <dbReference type="ARBA" id="ARBA00023004"/>
    </source>
</evidence>
<gene>
    <name evidence="9" type="ORF">B7O87_01810</name>
</gene>
<proteinExistence type="predicted"/>
<dbReference type="GO" id="GO:0046872">
    <property type="term" value="F:metal ion binding"/>
    <property type="evidence" value="ECO:0007669"/>
    <property type="project" value="UniProtKB-KW"/>
</dbReference>
<evidence type="ECO:0000313" key="9">
    <source>
        <dbReference type="EMBL" id="OSO97015.1"/>
    </source>
</evidence>
<dbReference type="AlphaFoldDB" id="A0A1X4GIL4"/>
<dbReference type="PANTHER" id="PTHR37823">
    <property type="entry name" value="CYTOCHROME C-553-LIKE"/>
    <property type="match status" value="1"/>
</dbReference>
<keyword evidence="5 6" id="KW-0408">Iron</keyword>
<dbReference type="Proteomes" id="UP000192997">
    <property type="component" value="Unassembled WGS sequence"/>
</dbReference>
<feature type="domain" description="Cytochrome c" evidence="8">
    <location>
        <begin position="52"/>
        <end position="125"/>
    </location>
</feature>
<dbReference type="SUPFAM" id="SSF46626">
    <property type="entry name" value="Cytochrome c"/>
    <property type="match status" value="1"/>
</dbReference>
<dbReference type="Gene3D" id="1.10.760.10">
    <property type="entry name" value="Cytochrome c-like domain"/>
    <property type="match status" value="1"/>
</dbReference>
<evidence type="ECO:0000256" key="6">
    <source>
        <dbReference type="PROSITE-ProRule" id="PRU00433"/>
    </source>
</evidence>
<organism evidence="9 10">
    <name type="scientific">Cylindrospermopsis raciborskii CENA303</name>
    <dbReference type="NCBI Taxonomy" id="1170769"/>
    <lineage>
        <taxon>Bacteria</taxon>
        <taxon>Bacillati</taxon>
        <taxon>Cyanobacteriota</taxon>
        <taxon>Cyanophyceae</taxon>
        <taxon>Nostocales</taxon>
        <taxon>Aphanizomenonaceae</taxon>
        <taxon>Cylindrospermopsis</taxon>
    </lineage>
</organism>
<accession>A0A1X4GIL4</accession>
<feature type="transmembrane region" description="Helical" evidence="7">
    <location>
        <begin position="12"/>
        <end position="33"/>
    </location>
</feature>
<keyword evidence="7" id="KW-1133">Transmembrane helix</keyword>
<comment type="caution">
    <text evidence="9">The sequence shown here is derived from an EMBL/GenBank/DDBJ whole genome shotgun (WGS) entry which is preliminary data.</text>
</comment>